<keyword evidence="2" id="KW-1185">Reference proteome</keyword>
<evidence type="ECO:0000313" key="2">
    <source>
        <dbReference type="Proteomes" id="UP000295705"/>
    </source>
</evidence>
<dbReference type="EMBL" id="SNYO01000005">
    <property type="protein sequence ID" value="TDQ55800.1"/>
    <property type="molecule type" value="Genomic_DNA"/>
</dbReference>
<evidence type="ECO:0000313" key="1">
    <source>
        <dbReference type="EMBL" id="TDQ55800.1"/>
    </source>
</evidence>
<organism evidence="1 2">
    <name type="scientific">Actinomycetospora succinea</name>
    <dbReference type="NCBI Taxonomy" id="663603"/>
    <lineage>
        <taxon>Bacteria</taxon>
        <taxon>Bacillati</taxon>
        <taxon>Actinomycetota</taxon>
        <taxon>Actinomycetes</taxon>
        <taxon>Pseudonocardiales</taxon>
        <taxon>Pseudonocardiaceae</taxon>
        <taxon>Actinomycetospora</taxon>
    </lineage>
</organism>
<evidence type="ECO:0008006" key="3">
    <source>
        <dbReference type="Google" id="ProtNLM"/>
    </source>
</evidence>
<accession>A0A4V3D9D9</accession>
<protein>
    <recommendedName>
        <fullName evidence="3">Antibiotic biosynthesis monooxygenase</fullName>
    </recommendedName>
</protein>
<dbReference type="AlphaFoldDB" id="A0A4V3D9D9"/>
<dbReference type="Proteomes" id="UP000295705">
    <property type="component" value="Unassembled WGS sequence"/>
</dbReference>
<gene>
    <name evidence="1" type="ORF">EV188_105197</name>
</gene>
<sequence>MYVIHIAVSLKPGRADEALRSLTDHIVPMSKQRPGFVKGTWYGDGESQGFALLTYSSRELAEQAAADISSTGPGADDPIALESVDVYAVQAEA</sequence>
<name>A0A4V3D9D9_9PSEU</name>
<proteinExistence type="predicted"/>
<reference evidence="1 2" key="1">
    <citation type="submission" date="2019-03" db="EMBL/GenBank/DDBJ databases">
        <title>Genomic Encyclopedia of Type Strains, Phase IV (KMG-IV): sequencing the most valuable type-strain genomes for metagenomic binning, comparative biology and taxonomic classification.</title>
        <authorList>
            <person name="Goeker M."/>
        </authorList>
    </citation>
    <scope>NUCLEOTIDE SEQUENCE [LARGE SCALE GENOMIC DNA]</scope>
    <source>
        <strain evidence="1 2">DSM 45775</strain>
    </source>
</reference>
<comment type="caution">
    <text evidence="1">The sequence shown here is derived from an EMBL/GenBank/DDBJ whole genome shotgun (WGS) entry which is preliminary data.</text>
</comment>